<evidence type="ECO:0000256" key="4">
    <source>
        <dbReference type="ARBA" id="ARBA00022989"/>
    </source>
</evidence>
<comment type="subcellular location">
    <subcellularLocation>
        <location evidence="1">Membrane</location>
        <topology evidence="1">Multi-pass membrane protein</topology>
    </subcellularLocation>
</comment>
<dbReference type="GO" id="GO:0015297">
    <property type="term" value="F:antiporter activity"/>
    <property type="evidence" value="ECO:0007669"/>
    <property type="project" value="InterPro"/>
</dbReference>
<keyword evidence="3" id="KW-0812">Transmembrane</keyword>
<organism evidence="7 8">
    <name type="scientific">Paramuricea clavata</name>
    <name type="common">Red gorgonian</name>
    <name type="synonym">Violescent sea-whip</name>
    <dbReference type="NCBI Taxonomy" id="317549"/>
    <lineage>
        <taxon>Eukaryota</taxon>
        <taxon>Metazoa</taxon>
        <taxon>Cnidaria</taxon>
        <taxon>Anthozoa</taxon>
        <taxon>Octocorallia</taxon>
        <taxon>Malacalcyonacea</taxon>
        <taxon>Plexauridae</taxon>
        <taxon>Paramuricea</taxon>
    </lineage>
</organism>
<keyword evidence="8" id="KW-1185">Reference proteome</keyword>
<evidence type="ECO:0000313" key="7">
    <source>
        <dbReference type="EMBL" id="CAB4028608.1"/>
    </source>
</evidence>
<dbReference type="GO" id="GO:0016020">
    <property type="term" value="C:membrane"/>
    <property type="evidence" value="ECO:0007669"/>
    <property type="project" value="UniProtKB-SubCell"/>
</dbReference>
<comment type="similarity">
    <text evidence="2">Belongs to the monovalent cation:proton antiporter 1 (CPA1) transporter (TC 2.A.36) family.</text>
</comment>
<dbReference type="InterPro" id="IPR051843">
    <property type="entry name" value="CPA1_transporter"/>
</dbReference>
<proteinExistence type="inferred from homology"/>
<protein>
    <submittedName>
        <fullName evidence="7">Sodium hydrogen exchanger 9B2-like</fullName>
    </submittedName>
</protein>
<evidence type="ECO:0000256" key="1">
    <source>
        <dbReference type="ARBA" id="ARBA00004141"/>
    </source>
</evidence>
<sequence length="493" mass="53256">MDSDDKTQITSTSCDQHCLSVTKNWKIPPYVGRWATRVLVGFVLWATVWSIVGRDALPGGNIYGLSILLAVAALAGFLVRVIPWLRLPSLLGMLITGFVLKNVDGIDVAKDIDNDWSLTIRNVALVVILLRSGLGLDQNALKNAKWTISRLALLPCISEAIAVAIMGHLLLDMGFLWSFQLGFLIAAVSPAVVVPSLLELQEKGYGVDQGIPTLGVASASLENVFAISLVGVFLGLAFSEGKLAYNIFRGPIEIVLGIAIGLIIGPLLWILPCKHKNSAPQKNRFVLLSSLGLLSLFGLRRANFSGAGALGSLVLSFVAGLGWSESDKKQIGEAMSVVWDFFMPLLFALIGAEVNVEYMESRLIGRGIAILVVGMIPRLLMVYFVVSRNNFTRKEKIFLMLSWIPKATVQAAIGSITLDAARDKGFVGQYQERHGVEILTLSVLSILITAPIGAIAMTVTGQKLLQKSNVVSGDPDNADENEKIELTNDIGYV</sequence>
<accession>A0A7D9JFG6</accession>
<evidence type="ECO:0000256" key="3">
    <source>
        <dbReference type="ARBA" id="ARBA00022692"/>
    </source>
</evidence>
<evidence type="ECO:0000259" key="6">
    <source>
        <dbReference type="Pfam" id="PF00999"/>
    </source>
</evidence>
<evidence type="ECO:0000256" key="2">
    <source>
        <dbReference type="ARBA" id="ARBA00007367"/>
    </source>
</evidence>
<dbReference type="OrthoDB" id="423807at2759"/>
<dbReference type="EMBL" id="CACRXK020015598">
    <property type="protein sequence ID" value="CAB4028608.1"/>
    <property type="molecule type" value="Genomic_DNA"/>
</dbReference>
<dbReference type="PANTHER" id="PTHR31102">
    <property type="match status" value="1"/>
</dbReference>
<keyword evidence="5" id="KW-0472">Membrane</keyword>
<feature type="domain" description="Cation/H+ exchanger transmembrane" evidence="6">
    <location>
        <begin position="71"/>
        <end position="454"/>
    </location>
</feature>
<dbReference type="Proteomes" id="UP001152795">
    <property type="component" value="Unassembled WGS sequence"/>
</dbReference>
<dbReference type="Pfam" id="PF00999">
    <property type="entry name" value="Na_H_Exchanger"/>
    <property type="match status" value="1"/>
</dbReference>
<dbReference type="Gene3D" id="1.20.1530.20">
    <property type="match status" value="1"/>
</dbReference>
<evidence type="ECO:0000256" key="5">
    <source>
        <dbReference type="ARBA" id="ARBA00023136"/>
    </source>
</evidence>
<dbReference type="AlphaFoldDB" id="A0A7D9JFG6"/>
<keyword evidence="4" id="KW-1133">Transmembrane helix</keyword>
<dbReference type="InterPro" id="IPR006153">
    <property type="entry name" value="Cation/H_exchanger_TM"/>
</dbReference>
<gene>
    <name evidence="7" type="ORF">PACLA_8A028716</name>
</gene>
<name>A0A7D9JFG6_PARCT</name>
<comment type="caution">
    <text evidence="7">The sequence shown here is derived from an EMBL/GenBank/DDBJ whole genome shotgun (WGS) entry which is preliminary data.</text>
</comment>
<dbReference type="GO" id="GO:1902600">
    <property type="term" value="P:proton transmembrane transport"/>
    <property type="evidence" value="ECO:0007669"/>
    <property type="project" value="InterPro"/>
</dbReference>
<dbReference type="PANTHER" id="PTHR31102:SF1">
    <property type="entry name" value="CATION_H+ EXCHANGER DOMAIN-CONTAINING PROTEIN"/>
    <property type="match status" value="1"/>
</dbReference>
<dbReference type="InterPro" id="IPR038770">
    <property type="entry name" value="Na+/solute_symporter_sf"/>
</dbReference>
<evidence type="ECO:0000313" key="8">
    <source>
        <dbReference type="Proteomes" id="UP001152795"/>
    </source>
</evidence>
<reference evidence="7" key="1">
    <citation type="submission" date="2020-04" db="EMBL/GenBank/DDBJ databases">
        <authorList>
            <person name="Alioto T."/>
            <person name="Alioto T."/>
            <person name="Gomez Garrido J."/>
        </authorList>
    </citation>
    <scope>NUCLEOTIDE SEQUENCE</scope>
    <source>
        <strain evidence="7">A484AB</strain>
    </source>
</reference>